<comment type="caution">
    <text evidence="1">The sequence shown here is derived from an EMBL/GenBank/DDBJ whole genome shotgun (WGS) entry which is preliminary data.</text>
</comment>
<evidence type="ECO:0000313" key="2">
    <source>
        <dbReference type="Proteomes" id="UP001279734"/>
    </source>
</evidence>
<dbReference type="AlphaFoldDB" id="A0AAD3TFJ0"/>
<gene>
    <name evidence="1" type="ORF">Nepgr_029704</name>
</gene>
<dbReference type="Proteomes" id="UP001279734">
    <property type="component" value="Unassembled WGS sequence"/>
</dbReference>
<proteinExistence type="predicted"/>
<organism evidence="1 2">
    <name type="scientific">Nepenthes gracilis</name>
    <name type="common">Slender pitcher plant</name>
    <dbReference type="NCBI Taxonomy" id="150966"/>
    <lineage>
        <taxon>Eukaryota</taxon>
        <taxon>Viridiplantae</taxon>
        <taxon>Streptophyta</taxon>
        <taxon>Embryophyta</taxon>
        <taxon>Tracheophyta</taxon>
        <taxon>Spermatophyta</taxon>
        <taxon>Magnoliopsida</taxon>
        <taxon>eudicotyledons</taxon>
        <taxon>Gunneridae</taxon>
        <taxon>Pentapetalae</taxon>
        <taxon>Caryophyllales</taxon>
        <taxon>Nepenthaceae</taxon>
        <taxon>Nepenthes</taxon>
    </lineage>
</organism>
<evidence type="ECO:0000313" key="1">
    <source>
        <dbReference type="EMBL" id="GMH27861.1"/>
    </source>
</evidence>
<reference evidence="1" key="1">
    <citation type="submission" date="2023-05" db="EMBL/GenBank/DDBJ databases">
        <title>Nepenthes gracilis genome sequencing.</title>
        <authorList>
            <person name="Fukushima K."/>
        </authorList>
    </citation>
    <scope>NUCLEOTIDE SEQUENCE</scope>
    <source>
        <strain evidence="1">SING2019-196</strain>
    </source>
</reference>
<sequence>MCLLSNCAVMFCIEGLLLERVRAPLCCAVKNGLFHLLRLLDLQMLSEFFALQAIVAWFCLRPNCGWELLGVYVILGCSAIPGLDGGRALQVFKPADGSCKILGSCLSMWTLASGWF</sequence>
<keyword evidence="2" id="KW-1185">Reference proteome</keyword>
<name>A0AAD3TFJ0_NEPGR</name>
<accession>A0AAD3TFJ0</accession>
<dbReference type="EMBL" id="BSYO01000033">
    <property type="protein sequence ID" value="GMH27861.1"/>
    <property type="molecule type" value="Genomic_DNA"/>
</dbReference>
<protein>
    <submittedName>
        <fullName evidence="1">Uncharacterized protein</fullName>
    </submittedName>
</protein>